<accession>A0A428PQG3</accession>
<gene>
    <name evidence="1" type="ORF">CEP51_014556</name>
</gene>
<reference evidence="1 2" key="1">
    <citation type="submission" date="2017-06" db="EMBL/GenBank/DDBJ databases">
        <title>Comparative genomic analysis of Ambrosia Fusariam Clade fungi.</title>
        <authorList>
            <person name="Stajich J.E."/>
            <person name="Carrillo J."/>
            <person name="Kijimoto T."/>
            <person name="Eskalen A."/>
            <person name="O'Donnell K."/>
            <person name="Kasson M."/>
        </authorList>
    </citation>
    <scope>NUCLEOTIDE SEQUENCE [LARGE SCALE GENOMIC DNA]</scope>
    <source>
        <strain evidence="1 2">NRRL62606</strain>
    </source>
</reference>
<dbReference type="EMBL" id="NKCL01000690">
    <property type="protein sequence ID" value="RSL55332.1"/>
    <property type="molecule type" value="Genomic_DNA"/>
</dbReference>
<sequence length="264" mass="29935">MFAMRFTLGRERKGFESLHKYHTWSLVQLGSSLGIQTLAYLSSSNTFVNNHFFIHFIRSTPPLFTAILTMCHKKTAFFTACAHSMKLDTAKCENFWKSKLAKGVCIVTREAELVRGWCAECEAVFRADGIASTVGKNFDPRSPDFISRYWAFKSQAGWIHPVDAKLFPRNLVECKGEIDCIRINGTRYELYILRRAIDAFGASRICIEKRFSCIAPGPADFPAIIEKACRLTLEWGMPERVDGPSFPKISDFPAPNKKASERIE</sequence>
<organism evidence="1 2">
    <name type="scientific">Fusarium floridanum</name>
    <dbReference type="NCBI Taxonomy" id="1325733"/>
    <lineage>
        <taxon>Eukaryota</taxon>
        <taxon>Fungi</taxon>
        <taxon>Dikarya</taxon>
        <taxon>Ascomycota</taxon>
        <taxon>Pezizomycotina</taxon>
        <taxon>Sordariomycetes</taxon>
        <taxon>Hypocreomycetidae</taxon>
        <taxon>Hypocreales</taxon>
        <taxon>Nectriaceae</taxon>
        <taxon>Fusarium</taxon>
        <taxon>Fusarium solani species complex</taxon>
    </lineage>
</organism>
<proteinExistence type="predicted"/>
<dbReference type="Proteomes" id="UP000287972">
    <property type="component" value="Unassembled WGS sequence"/>
</dbReference>
<comment type="caution">
    <text evidence="1">The sequence shown here is derived from an EMBL/GenBank/DDBJ whole genome shotgun (WGS) entry which is preliminary data.</text>
</comment>
<name>A0A428PQG3_9HYPO</name>
<protein>
    <submittedName>
        <fullName evidence="1">Uncharacterized protein</fullName>
    </submittedName>
</protein>
<evidence type="ECO:0000313" key="1">
    <source>
        <dbReference type="EMBL" id="RSL55332.1"/>
    </source>
</evidence>
<evidence type="ECO:0000313" key="2">
    <source>
        <dbReference type="Proteomes" id="UP000287972"/>
    </source>
</evidence>
<dbReference type="AlphaFoldDB" id="A0A428PQG3"/>
<keyword evidence="2" id="KW-1185">Reference proteome</keyword>